<evidence type="ECO:0000259" key="3">
    <source>
        <dbReference type="Pfam" id="PF08338"/>
    </source>
</evidence>
<keyword evidence="5" id="KW-1185">Reference proteome</keyword>
<dbReference type="InterPro" id="IPR001509">
    <property type="entry name" value="Epimerase_deHydtase"/>
</dbReference>
<accession>A0A840NFM5</accession>
<dbReference type="InterPro" id="IPR013549">
    <property type="entry name" value="DUF1731"/>
</dbReference>
<dbReference type="RefSeq" id="WP_184477868.1">
    <property type="nucleotide sequence ID" value="NZ_JACHIV010000001.1"/>
</dbReference>
<comment type="similarity">
    <text evidence="1">Belongs to the NAD(P)-dependent epimerase/dehydratase family. SDR39U1 subfamily.</text>
</comment>
<evidence type="ECO:0000313" key="5">
    <source>
        <dbReference type="Proteomes" id="UP000580474"/>
    </source>
</evidence>
<dbReference type="Proteomes" id="UP000580474">
    <property type="component" value="Unassembled WGS sequence"/>
</dbReference>
<evidence type="ECO:0000256" key="1">
    <source>
        <dbReference type="ARBA" id="ARBA00009353"/>
    </source>
</evidence>
<gene>
    <name evidence="4" type="ORF">BJ969_001207</name>
</gene>
<dbReference type="AlphaFoldDB" id="A0A840NFM5"/>
<dbReference type="PANTHER" id="PTHR11092">
    <property type="entry name" value="SUGAR NUCLEOTIDE EPIMERASE RELATED"/>
    <property type="match status" value="1"/>
</dbReference>
<dbReference type="Gene3D" id="3.40.50.720">
    <property type="entry name" value="NAD(P)-binding Rossmann-like Domain"/>
    <property type="match status" value="1"/>
</dbReference>
<organism evidence="4 5">
    <name type="scientific">Saccharopolyspora gloriosae</name>
    <dbReference type="NCBI Taxonomy" id="455344"/>
    <lineage>
        <taxon>Bacteria</taxon>
        <taxon>Bacillati</taxon>
        <taxon>Actinomycetota</taxon>
        <taxon>Actinomycetes</taxon>
        <taxon>Pseudonocardiales</taxon>
        <taxon>Pseudonocardiaceae</taxon>
        <taxon>Saccharopolyspora</taxon>
    </lineage>
</organism>
<evidence type="ECO:0008006" key="6">
    <source>
        <dbReference type="Google" id="ProtNLM"/>
    </source>
</evidence>
<evidence type="ECO:0000259" key="2">
    <source>
        <dbReference type="Pfam" id="PF01370"/>
    </source>
</evidence>
<dbReference type="PANTHER" id="PTHR11092:SF0">
    <property type="entry name" value="EPIMERASE FAMILY PROTEIN SDR39U1"/>
    <property type="match status" value="1"/>
</dbReference>
<feature type="domain" description="NAD-dependent epimerase/dehydratase" evidence="2">
    <location>
        <begin position="3"/>
        <end position="212"/>
    </location>
</feature>
<feature type="domain" description="DUF1731" evidence="3">
    <location>
        <begin position="246"/>
        <end position="291"/>
    </location>
</feature>
<sequence length="295" mass="30765">MRVVVAGSSGLIGTSLVAALRQGEHEVRRLVRRRPEAPDEHGWDPAEDLLDEEALAGADAVVNLCGAGLADRRWSTERKELLVSSRVGPTALLAEAVARHGVPTLVNGSAVGFYGDTGELPVTESSPPGSGFLADLCRQWEAATSPAVGAGARVVLSRTGLVIAPAGGLIGRLKPLFSVLLGAKLGDGAQYMPWISLDDAVGALRFLVEHEDVSGPVNLTGPAPVTNAEFTRELGAALGRPAPWTVPEFVLRTALGQVADEALLAGQRALPHQLDEHGYPFAHPTLDAALTPITG</sequence>
<dbReference type="NCBIfam" id="TIGR01777">
    <property type="entry name" value="yfcH"/>
    <property type="match status" value="1"/>
</dbReference>
<dbReference type="Pfam" id="PF08338">
    <property type="entry name" value="DUF1731"/>
    <property type="match status" value="1"/>
</dbReference>
<name>A0A840NFM5_9PSEU</name>
<dbReference type="Pfam" id="PF01370">
    <property type="entry name" value="Epimerase"/>
    <property type="match status" value="1"/>
</dbReference>
<dbReference type="SUPFAM" id="SSF51735">
    <property type="entry name" value="NAD(P)-binding Rossmann-fold domains"/>
    <property type="match status" value="1"/>
</dbReference>
<reference evidence="4 5" key="1">
    <citation type="submission" date="2020-08" db="EMBL/GenBank/DDBJ databases">
        <title>Sequencing the genomes of 1000 actinobacteria strains.</title>
        <authorList>
            <person name="Klenk H.-P."/>
        </authorList>
    </citation>
    <scope>NUCLEOTIDE SEQUENCE [LARGE SCALE GENOMIC DNA]</scope>
    <source>
        <strain evidence="4 5">DSM 45582</strain>
    </source>
</reference>
<dbReference type="InterPro" id="IPR036291">
    <property type="entry name" value="NAD(P)-bd_dom_sf"/>
</dbReference>
<comment type="caution">
    <text evidence="4">The sequence shown here is derived from an EMBL/GenBank/DDBJ whole genome shotgun (WGS) entry which is preliminary data.</text>
</comment>
<dbReference type="InterPro" id="IPR010099">
    <property type="entry name" value="SDR39U1"/>
</dbReference>
<dbReference type="EMBL" id="JACHIV010000001">
    <property type="protein sequence ID" value="MBB5068119.1"/>
    <property type="molecule type" value="Genomic_DNA"/>
</dbReference>
<protein>
    <recommendedName>
        <fullName evidence="6">TIGR01777 family protein</fullName>
    </recommendedName>
</protein>
<proteinExistence type="inferred from homology"/>
<evidence type="ECO:0000313" key="4">
    <source>
        <dbReference type="EMBL" id="MBB5068119.1"/>
    </source>
</evidence>